<dbReference type="OrthoDB" id="459924at2759"/>
<protein>
    <submittedName>
        <fullName evidence="1">Uncharacterized protein</fullName>
    </submittedName>
</protein>
<dbReference type="AlphaFoldDB" id="A0A1Q9E699"/>
<gene>
    <name evidence="1" type="ORF">AK812_SmicGene14191</name>
</gene>
<organism evidence="1 2">
    <name type="scientific">Symbiodinium microadriaticum</name>
    <name type="common">Dinoflagellate</name>
    <name type="synonym">Zooxanthella microadriatica</name>
    <dbReference type="NCBI Taxonomy" id="2951"/>
    <lineage>
        <taxon>Eukaryota</taxon>
        <taxon>Sar</taxon>
        <taxon>Alveolata</taxon>
        <taxon>Dinophyceae</taxon>
        <taxon>Suessiales</taxon>
        <taxon>Symbiodiniaceae</taxon>
        <taxon>Symbiodinium</taxon>
    </lineage>
</organism>
<proteinExistence type="predicted"/>
<comment type="caution">
    <text evidence="1">The sequence shown here is derived from an EMBL/GenBank/DDBJ whole genome shotgun (WGS) entry which is preliminary data.</text>
</comment>
<evidence type="ECO:0000313" key="2">
    <source>
        <dbReference type="Proteomes" id="UP000186817"/>
    </source>
</evidence>
<evidence type="ECO:0000313" key="1">
    <source>
        <dbReference type="EMBL" id="OLQ02945.1"/>
    </source>
</evidence>
<sequence length="684" mass="72386">MLTRPPSETALALPRMAWGSFRRLPVCGSGTLPWSLHHVAYSCSVLLSVSRSSSPSTCKLSRTGTKLSSRRCPGSVTHRSLGCCFSTLPPRLTRDFAHAHDARVLTVLSALLLAEEPSPLPPAAARVAQLALRHGGLGLRSAALHAPAAYWASWADAVAVLRVRDAPLVNSLVQALDNRSVLQWSPVQDLAQASDALAEAGFAVPRWADLPRHCPAPAPDDADPDDPDVPYRGWQRSASRVLDDRASAEHRRAVGPAELALLDSQSGPFAARLLTVRPVGPELALDSALFRVLLLRRLRLPLPLAPARCRCGRPLDAVGDHVAACPRSGVLRARGGPLERAAARVCREAGAAVATHVLVRDLNLQAHRHDERRIEVIANGLPLWGGSQLAVDTTLVSPLTSAGVPRRRRGSTAGAALAEARRAKERTYPEFADARRCRLVVLGLEVGGRWSAEAAAFIRLLARARARSAAVTQRAACVAAFVTRWSGLLSIAAARSFAASLLSLPISNTANLDGEAPLLSDVLADSSETPLRSPPAWGELASMLGTCMLHLGTQKEIFELIAAGCFRDVSAGSGLMANWAGNVYAAPGTISTLFSEAEFLDKAAAQDADVRLSEVQLVQPATAALQNAVWGKFLVWIDAGAGDGAASYATAVPDVLVELLCAYGQVLYSAGGNDWSLLSIGPVA</sequence>
<reference evidence="1 2" key="1">
    <citation type="submission" date="2016-02" db="EMBL/GenBank/DDBJ databases">
        <title>Genome analysis of coral dinoflagellate symbionts highlights evolutionary adaptations to a symbiotic lifestyle.</title>
        <authorList>
            <person name="Aranda M."/>
            <person name="Li Y."/>
            <person name="Liew Y.J."/>
            <person name="Baumgarten S."/>
            <person name="Simakov O."/>
            <person name="Wilson M."/>
            <person name="Piel J."/>
            <person name="Ashoor H."/>
            <person name="Bougouffa S."/>
            <person name="Bajic V.B."/>
            <person name="Ryu T."/>
            <person name="Ravasi T."/>
            <person name="Bayer T."/>
            <person name="Micklem G."/>
            <person name="Kim H."/>
            <person name="Bhak J."/>
            <person name="Lajeunesse T.C."/>
            <person name="Voolstra C.R."/>
        </authorList>
    </citation>
    <scope>NUCLEOTIDE SEQUENCE [LARGE SCALE GENOMIC DNA]</scope>
    <source>
        <strain evidence="1 2">CCMP2467</strain>
    </source>
</reference>
<keyword evidence="2" id="KW-1185">Reference proteome</keyword>
<name>A0A1Q9E699_SYMMI</name>
<dbReference type="EMBL" id="LSRX01000250">
    <property type="protein sequence ID" value="OLQ02945.1"/>
    <property type="molecule type" value="Genomic_DNA"/>
</dbReference>
<dbReference type="Proteomes" id="UP000186817">
    <property type="component" value="Unassembled WGS sequence"/>
</dbReference>
<accession>A0A1Q9E699</accession>